<keyword evidence="3 18" id="KW-0812">Transmembrane</keyword>
<dbReference type="InterPro" id="IPR006539">
    <property type="entry name" value="P-type_ATPase_IV"/>
</dbReference>
<keyword evidence="12 18" id="KW-0472">Membrane</keyword>
<accession>A0A816S9L3</accession>
<feature type="binding site" evidence="16">
    <location>
        <position position="429"/>
    </location>
    <ligand>
        <name>Mg(2+)</name>
        <dbReference type="ChEBI" id="CHEBI:18420"/>
    </ligand>
</feature>
<dbReference type="Gene3D" id="3.40.50.1000">
    <property type="entry name" value="HAD superfamily/HAD-like"/>
    <property type="match status" value="1"/>
</dbReference>
<feature type="domain" description="RING-type" evidence="19">
    <location>
        <begin position="1230"/>
        <end position="1268"/>
    </location>
</feature>
<evidence type="ECO:0000256" key="14">
    <source>
        <dbReference type="PIRSR" id="PIRSR606539-1"/>
    </source>
</evidence>
<dbReference type="InterPro" id="IPR044492">
    <property type="entry name" value="P_typ_ATPase_HD_dom"/>
</dbReference>
<evidence type="ECO:0000256" key="4">
    <source>
        <dbReference type="ARBA" id="ARBA00022723"/>
    </source>
</evidence>
<proteinExistence type="inferred from homology"/>
<feature type="binding site" evidence="15">
    <location>
        <position position="621"/>
    </location>
    <ligand>
        <name>ATP</name>
        <dbReference type="ChEBI" id="CHEBI:30616"/>
    </ligand>
</feature>
<feature type="transmembrane region" description="Helical" evidence="18">
    <location>
        <begin position="80"/>
        <end position="96"/>
    </location>
</feature>
<dbReference type="PANTHER" id="PTHR24092:SF152">
    <property type="entry name" value="PHOSPHOLIPID-TRANSPORTING ATPASE"/>
    <property type="match status" value="1"/>
</dbReference>
<dbReference type="PROSITE" id="PS00154">
    <property type="entry name" value="ATPASE_E1_E2"/>
    <property type="match status" value="1"/>
</dbReference>
<dbReference type="FunFam" id="2.70.150.10:FF:000023">
    <property type="entry name" value="Phospholipid-transporting ATPase"/>
    <property type="match status" value="1"/>
</dbReference>
<dbReference type="EC" id="7.6.2.1" evidence="18"/>
<dbReference type="InterPro" id="IPR001841">
    <property type="entry name" value="Znf_RING"/>
</dbReference>
<dbReference type="SUPFAM" id="SSF57850">
    <property type="entry name" value="RING/U-box"/>
    <property type="match status" value="1"/>
</dbReference>
<dbReference type="Pfam" id="PF16212">
    <property type="entry name" value="PhoLip_ATPase_C"/>
    <property type="match status" value="1"/>
</dbReference>
<evidence type="ECO:0000259" key="19">
    <source>
        <dbReference type="PROSITE" id="PS50089"/>
    </source>
</evidence>
<dbReference type="PRINTS" id="PR00119">
    <property type="entry name" value="CATATPASE"/>
</dbReference>
<dbReference type="SFLD" id="SFLDF00027">
    <property type="entry name" value="p-type_atpase"/>
    <property type="match status" value="1"/>
</dbReference>
<dbReference type="InterPro" id="IPR032630">
    <property type="entry name" value="P_typ_ATPase_c"/>
</dbReference>
<feature type="binding site" evidence="15">
    <location>
        <position position="678"/>
    </location>
    <ligand>
        <name>ATP</name>
        <dbReference type="ChEBI" id="CHEBI:30616"/>
    </ligand>
</feature>
<comment type="subcellular location">
    <subcellularLocation>
        <location evidence="1 18">Membrane</location>
        <topology evidence="1 18">Multi-pass membrane protein</topology>
    </subcellularLocation>
</comment>
<dbReference type="GO" id="GO:0008270">
    <property type="term" value="F:zinc ion binding"/>
    <property type="evidence" value="ECO:0007669"/>
    <property type="project" value="UniProtKB-KW"/>
</dbReference>
<name>A0A816S9L3_BRANA</name>
<feature type="binding site" evidence="15">
    <location>
        <position position="871"/>
    </location>
    <ligand>
        <name>ATP</name>
        <dbReference type="ChEBI" id="CHEBI:30616"/>
    </ligand>
</feature>
<feature type="binding site" evidence="15">
    <location>
        <position position="760"/>
    </location>
    <ligand>
        <name>ATP</name>
        <dbReference type="ChEBI" id="CHEBI:30616"/>
    </ligand>
</feature>
<comment type="cofactor">
    <cofactor evidence="16">
        <name>Mg(2+)</name>
        <dbReference type="ChEBI" id="CHEBI:18420"/>
    </cofactor>
</comment>
<feature type="binding site" evidence="16">
    <location>
        <position position="431"/>
    </location>
    <ligand>
        <name>Mg(2+)</name>
        <dbReference type="ChEBI" id="CHEBI:18420"/>
    </ligand>
</feature>
<dbReference type="SFLD" id="SFLDG00002">
    <property type="entry name" value="C1.7:_P-type_atpase_like"/>
    <property type="match status" value="1"/>
</dbReference>
<feature type="binding site" evidence="16">
    <location>
        <position position="897"/>
    </location>
    <ligand>
        <name>Mg(2+)</name>
        <dbReference type="ChEBI" id="CHEBI:18420"/>
    </ligand>
</feature>
<feature type="binding site" evidence="15">
    <location>
        <position position="430"/>
    </location>
    <ligand>
        <name>ATP</name>
        <dbReference type="ChEBI" id="CHEBI:30616"/>
    </ligand>
</feature>
<feature type="binding site" evidence="15">
    <location>
        <position position="900"/>
    </location>
    <ligand>
        <name>ATP</name>
        <dbReference type="ChEBI" id="CHEBI:30616"/>
    </ligand>
</feature>
<reference evidence="20" key="1">
    <citation type="submission" date="2021-01" db="EMBL/GenBank/DDBJ databases">
        <authorList>
            <consortium name="Genoscope - CEA"/>
            <person name="William W."/>
        </authorList>
    </citation>
    <scope>NUCLEOTIDE SEQUENCE</scope>
</reference>
<dbReference type="GO" id="GO:0015914">
    <property type="term" value="P:phospholipid transport"/>
    <property type="evidence" value="ECO:0007669"/>
    <property type="project" value="InterPro"/>
</dbReference>
<feature type="transmembrane region" description="Helical" evidence="18">
    <location>
        <begin position="306"/>
        <end position="327"/>
    </location>
</feature>
<dbReference type="FunFam" id="3.30.40.10:FF:000660">
    <property type="entry name" value="RING/U-box superfamily protein"/>
    <property type="match status" value="1"/>
</dbReference>
<feature type="binding site" evidence="15">
    <location>
        <position position="431"/>
    </location>
    <ligand>
        <name>ATP</name>
        <dbReference type="ChEBI" id="CHEBI:30616"/>
    </ligand>
</feature>
<keyword evidence="6 17" id="KW-0863">Zinc-finger</keyword>
<dbReference type="GO" id="GO:0005524">
    <property type="term" value="F:ATP binding"/>
    <property type="evidence" value="ECO:0007669"/>
    <property type="project" value="UniProtKB-UniRule"/>
</dbReference>
<dbReference type="GO" id="GO:0000287">
    <property type="term" value="F:magnesium ion binding"/>
    <property type="evidence" value="ECO:0007669"/>
    <property type="project" value="UniProtKB-UniRule"/>
</dbReference>
<dbReference type="PROSITE" id="PS00518">
    <property type="entry name" value="ZF_RING_1"/>
    <property type="match status" value="1"/>
</dbReference>
<organism evidence="20">
    <name type="scientific">Brassica napus</name>
    <name type="common">Rape</name>
    <dbReference type="NCBI Taxonomy" id="3708"/>
    <lineage>
        <taxon>Eukaryota</taxon>
        <taxon>Viridiplantae</taxon>
        <taxon>Streptophyta</taxon>
        <taxon>Embryophyta</taxon>
        <taxon>Tracheophyta</taxon>
        <taxon>Spermatophyta</taxon>
        <taxon>Magnoliopsida</taxon>
        <taxon>eudicotyledons</taxon>
        <taxon>Gunneridae</taxon>
        <taxon>Pentapetalae</taxon>
        <taxon>rosids</taxon>
        <taxon>malvids</taxon>
        <taxon>Brassicales</taxon>
        <taxon>Brassicaceae</taxon>
        <taxon>Brassiceae</taxon>
        <taxon>Brassica</taxon>
    </lineage>
</organism>
<dbReference type="InterPro" id="IPR036412">
    <property type="entry name" value="HAD-like_sf"/>
</dbReference>
<keyword evidence="4 16" id="KW-0479">Metal-binding</keyword>
<evidence type="ECO:0000256" key="15">
    <source>
        <dbReference type="PIRSR" id="PIRSR606539-2"/>
    </source>
</evidence>
<dbReference type="InterPro" id="IPR013083">
    <property type="entry name" value="Znf_RING/FYVE/PHD"/>
</dbReference>
<dbReference type="InterPro" id="IPR023298">
    <property type="entry name" value="ATPase_P-typ_TM_dom_sf"/>
</dbReference>
<evidence type="ECO:0000256" key="6">
    <source>
        <dbReference type="ARBA" id="ARBA00022771"/>
    </source>
</evidence>
<dbReference type="Proteomes" id="UP001295469">
    <property type="component" value="Chromosome A06"/>
</dbReference>
<dbReference type="Gene3D" id="2.70.150.10">
    <property type="entry name" value="Calcium-transporting ATPase, cytoplasmic transduction domain A"/>
    <property type="match status" value="1"/>
</dbReference>
<dbReference type="InterPro" id="IPR017907">
    <property type="entry name" value="Znf_RING_CS"/>
</dbReference>
<dbReference type="Pfam" id="PF13246">
    <property type="entry name" value="Cation_ATPase"/>
    <property type="match status" value="1"/>
</dbReference>
<protein>
    <recommendedName>
        <fullName evidence="18">Phospholipid-transporting ATPase</fullName>
        <ecNumber evidence="18">7.6.2.1</ecNumber>
    </recommendedName>
</protein>
<comment type="similarity">
    <text evidence="2 18">Belongs to the cation transport ATPase (P-type) (TC 3.A.3) family. Type IV subfamily.</text>
</comment>
<evidence type="ECO:0000256" key="8">
    <source>
        <dbReference type="ARBA" id="ARBA00022840"/>
    </source>
</evidence>
<evidence type="ECO:0000256" key="2">
    <source>
        <dbReference type="ARBA" id="ARBA00008109"/>
    </source>
</evidence>
<evidence type="ECO:0000256" key="12">
    <source>
        <dbReference type="ARBA" id="ARBA00023136"/>
    </source>
</evidence>
<evidence type="ECO:0000313" key="20">
    <source>
        <dbReference type="EMBL" id="CAF2082701.1"/>
    </source>
</evidence>
<evidence type="ECO:0000256" key="3">
    <source>
        <dbReference type="ARBA" id="ARBA00022692"/>
    </source>
</evidence>
<feature type="binding site" evidence="15">
    <location>
        <position position="644"/>
    </location>
    <ligand>
        <name>ATP</name>
        <dbReference type="ChEBI" id="CHEBI:30616"/>
    </ligand>
</feature>
<feature type="binding site" evidence="15">
    <location>
        <position position="761"/>
    </location>
    <ligand>
        <name>ATP</name>
        <dbReference type="ChEBI" id="CHEBI:30616"/>
    </ligand>
</feature>
<comment type="caution">
    <text evidence="18">Lacks conserved residue(s) required for the propagation of feature annotation.</text>
</comment>
<evidence type="ECO:0000256" key="1">
    <source>
        <dbReference type="ARBA" id="ARBA00004141"/>
    </source>
</evidence>
<keyword evidence="5 15" id="KW-0547">Nucleotide-binding</keyword>
<evidence type="ECO:0000256" key="11">
    <source>
        <dbReference type="ARBA" id="ARBA00022989"/>
    </source>
</evidence>
<keyword evidence="10 18" id="KW-1278">Translocase</keyword>
<dbReference type="NCBIfam" id="TIGR01652">
    <property type="entry name" value="ATPase-Plipid"/>
    <property type="match status" value="1"/>
</dbReference>
<dbReference type="SUPFAM" id="SSF81653">
    <property type="entry name" value="Calcium ATPase, transduction domain A"/>
    <property type="match status" value="1"/>
</dbReference>
<dbReference type="Pfam" id="PF13920">
    <property type="entry name" value="zf-C3HC4_3"/>
    <property type="match status" value="1"/>
</dbReference>
<dbReference type="InterPro" id="IPR023299">
    <property type="entry name" value="ATPase_P-typ_cyto_dom_N"/>
</dbReference>
<dbReference type="InterPro" id="IPR001757">
    <property type="entry name" value="P_typ_ATPase"/>
</dbReference>
<feature type="binding site" evidence="15">
    <location>
        <position position="901"/>
    </location>
    <ligand>
        <name>ATP</name>
        <dbReference type="ChEBI" id="CHEBI:30616"/>
    </ligand>
</feature>
<dbReference type="CDD" id="cd02073">
    <property type="entry name" value="P-type_ATPase_APLT_Dnf-like"/>
    <property type="match status" value="1"/>
</dbReference>
<gene>
    <name evidence="20" type="ORF">DARMORV10_A06P08540.1</name>
</gene>
<feature type="binding site" evidence="15">
    <location>
        <position position="551"/>
    </location>
    <ligand>
        <name>ATP</name>
        <dbReference type="ChEBI" id="CHEBI:30616"/>
    </ligand>
</feature>
<sequence length="1328" mass="150356">MAGGRIRRRLHLNNIYAFTCRKSTFQEDHSQIGGPGFSRVVYCNEPNSPAAERRSYAGNYVRSTKYTPASFVPKSLFEQFRRVANFYFLVTGILSLTPLSPYGAVSALLPLGFVIAASMVKEGIEDWGRKRQDIEVNNRRVKVHGGGDDGIFREEEWRELRVGDIVRVEKDEFFPADLLLLSSSYEDSVCYVETMNLDGETNLKVKQGLEATSSRLHEDSDFKEFKAVVRCEDPNADLYTFVGTLHLEEQRLPLSVQQLLLRDSKLRNTEYVYGAVVFTGHDTKVIQNSTDPPSKRSRIERKMDKIIYMMFSIVFLMSFIGSIIFGIETRQDRGGKTERWYLKPDEAEIFFDPERAPMAAIYHFLTAVMLYSYFIPISLYVSIEIVKVLQSIFINNDILMYYEETDKPAHARTSNLNEELGMVDTVLSDKTGTLTCNSMEFIKCSIAGTGYGRGVTEVERSMAMRSGGSALVDDLNVALVDDLNVVADRSGPKIKGFNFQDERVTKGNWVKQREAAVLQKFFRVLAVCHTAIPETDEATGAVSYEAESPDEAAFVVAARELGFEFFSRTQNGISIRELDLATGQRVERFFFYISLRFLGAQGNEHFLFCYREYRILNVLEFNSARKRMSVIVRDEDGKLLLLSKGADNVMFERLAKNGCKFEEKTREHVNEYADAGLRTLILAYREVDEDEYVKFNKNFNEAKSSVTEDRESLIDEITDQMEHDLILLGATAVEDKLQNGVPDCIDKLAQAGIKIWVLTGDKMETAINIGFACSLLRQEMKQIIINLETPHIKALEKAGEKDVTEQASRESVVKQMEEGKALITRGPSDTDSHEAFALIIDGKSLTYALEDDFKQKFLDLATGCASVICCRSSPKQKALVTRLVKSGTGKTTLAIGDGANDVGMLQEADIGVGISGVEGMQAVMSSDIAIAQFRYLERLLLVHGHWCYSRISSMICYFFYKNITFGVTLFLYEAYTSFSAQPAYNDWFLSLFNVFFSSLPVIALGVFDQDVSARFCYKVLAFFRSFRPISRLFGIFVFLIYLCWDSSINSSVGIHKHREREMYNQLAISSSSSSSSSSSPSSYYESLKILEADVQHANTLAEAIPMGKNNVRLQMKLVHSNFASLLLFLLRWMDLSCSCLLPRYFNLFHVLVYKVHSDGQPKLTTHGRKATISEFYGVILPSLQLLHSNLDELANADLGFDLKRLSKKITKEARSSSRFSNAGFDREEECGICLETCTKMVLPNCCHSMCIKCYRNWNLKSQSCPFCRGSMKRVNSEDLWVLAGDNDVVDTRTASREDLFRFYLYINSLPKDYPEALFLVYYEYSNLI</sequence>
<feature type="active site" description="4-aspartylphosphate intermediate" evidence="14">
    <location>
        <position position="429"/>
    </location>
</feature>
<dbReference type="InterPro" id="IPR023214">
    <property type="entry name" value="HAD_sf"/>
</dbReference>
<evidence type="ECO:0000256" key="5">
    <source>
        <dbReference type="ARBA" id="ARBA00022741"/>
    </source>
</evidence>
<dbReference type="InterPro" id="IPR018303">
    <property type="entry name" value="ATPase_P-typ_P_site"/>
</dbReference>
<dbReference type="PROSITE" id="PS50089">
    <property type="entry name" value="ZF_RING_2"/>
    <property type="match status" value="1"/>
</dbReference>
<keyword evidence="11 18" id="KW-1133">Transmembrane helix</keyword>
<dbReference type="InterPro" id="IPR032631">
    <property type="entry name" value="P-type_ATPase_N"/>
</dbReference>
<feature type="transmembrane region" description="Helical" evidence="18">
    <location>
        <begin position="360"/>
        <end position="381"/>
    </location>
</feature>
<evidence type="ECO:0000256" key="7">
    <source>
        <dbReference type="ARBA" id="ARBA00022833"/>
    </source>
</evidence>
<feature type="binding site" evidence="16">
    <location>
        <position position="901"/>
    </location>
    <ligand>
        <name>Mg(2+)</name>
        <dbReference type="ChEBI" id="CHEBI:18420"/>
    </ligand>
</feature>
<dbReference type="GO" id="GO:0140326">
    <property type="term" value="F:ATPase-coupled intramembrane lipid transporter activity"/>
    <property type="evidence" value="ECO:0007669"/>
    <property type="project" value="UniProtKB-EC"/>
</dbReference>
<dbReference type="InterPro" id="IPR008250">
    <property type="entry name" value="ATPase_P-typ_transduc_dom_A_sf"/>
</dbReference>
<dbReference type="FunFam" id="3.40.50.1000:FF:000014">
    <property type="entry name" value="Phospholipid-transporting ATPase"/>
    <property type="match status" value="1"/>
</dbReference>
<dbReference type="Pfam" id="PF16209">
    <property type="entry name" value="PhoLip_ATPase_N"/>
    <property type="match status" value="1"/>
</dbReference>
<dbReference type="GO" id="GO:0016020">
    <property type="term" value="C:membrane"/>
    <property type="evidence" value="ECO:0007669"/>
    <property type="project" value="UniProtKB-SubCell"/>
</dbReference>
<dbReference type="PANTHER" id="PTHR24092">
    <property type="entry name" value="PROBABLE PHOSPHOLIPID-TRANSPORTING ATPASE"/>
    <property type="match status" value="1"/>
</dbReference>
<feature type="binding site" evidence="15">
    <location>
        <position position="429"/>
    </location>
    <ligand>
        <name>ATP</name>
        <dbReference type="ChEBI" id="CHEBI:30616"/>
    </ligand>
</feature>
<dbReference type="NCBIfam" id="TIGR01494">
    <property type="entry name" value="ATPase_P-type"/>
    <property type="match status" value="1"/>
</dbReference>
<evidence type="ECO:0000256" key="16">
    <source>
        <dbReference type="PIRSR" id="PIRSR606539-3"/>
    </source>
</evidence>
<keyword evidence="8 15" id="KW-0067">ATP-binding</keyword>
<evidence type="ECO:0000256" key="13">
    <source>
        <dbReference type="ARBA" id="ARBA00034036"/>
    </source>
</evidence>
<evidence type="ECO:0000256" key="18">
    <source>
        <dbReference type="RuleBase" id="RU362033"/>
    </source>
</evidence>
<comment type="catalytic activity">
    <reaction evidence="13 18">
        <text>ATP + H2O + phospholipidSide 1 = ADP + phosphate + phospholipidSide 2.</text>
        <dbReference type="EC" id="7.6.2.1"/>
    </reaction>
</comment>
<dbReference type="GO" id="GO:0016887">
    <property type="term" value="F:ATP hydrolysis activity"/>
    <property type="evidence" value="ECO:0007669"/>
    <property type="project" value="InterPro"/>
</dbReference>
<dbReference type="EMBL" id="HG994360">
    <property type="protein sequence ID" value="CAF2082701.1"/>
    <property type="molecule type" value="Genomic_DNA"/>
</dbReference>
<dbReference type="SUPFAM" id="SSF81665">
    <property type="entry name" value="Calcium ATPase, transmembrane domain M"/>
    <property type="match status" value="1"/>
</dbReference>
<feature type="binding site" evidence="15">
    <location>
        <position position="759"/>
    </location>
    <ligand>
        <name>ATP</name>
        <dbReference type="ChEBI" id="CHEBI:30616"/>
    </ligand>
</feature>
<evidence type="ECO:0000256" key="9">
    <source>
        <dbReference type="ARBA" id="ARBA00022842"/>
    </source>
</evidence>
<dbReference type="SUPFAM" id="SSF56784">
    <property type="entry name" value="HAD-like"/>
    <property type="match status" value="1"/>
</dbReference>
<feature type="binding site" evidence="15">
    <location>
        <position position="877"/>
    </location>
    <ligand>
        <name>ATP</name>
        <dbReference type="ChEBI" id="CHEBI:30616"/>
    </ligand>
</feature>
<evidence type="ECO:0000256" key="10">
    <source>
        <dbReference type="ARBA" id="ARBA00022967"/>
    </source>
</evidence>
<dbReference type="SMART" id="SM00184">
    <property type="entry name" value="RING"/>
    <property type="match status" value="1"/>
</dbReference>
<keyword evidence="7" id="KW-0862">Zinc</keyword>
<evidence type="ECO:0000256" key="17">
    <source>
        <dbReference type="PROSITE-ProRule" id="PRU00175"/>
    </source>
</evidence>
<dbReference type="SUPFAM" id="SSF81660">
    <property type="entry name" value="Metal cation-transporting ATPase, ATP-binding domain N"/>
    <property type="match status" value="1"/>
</dbReference>
<dbReference type="Gene3D" id="3.40.1110.10">
    <property type="entry name" value="Calcium-transporting ATPase, cytoplasmic domain N"/>
    <property type="match status" value="1"/>
</dbReference>
<dbReference type="Gene3D" id="3.30.40.10">
    <property type="entry name" value="Zinc/RING finger domain, C3HC4 (zinc finger)"/>
    <property type="match status" value="1"/>
</dbReference>
<keyword evidence="9 16" id="KW-0460">Magnesium</keyword>
<dbReference type="SFLD" id="SFLDS00003">
    <property type="entry name" value="Haloacid_Dehalogenase"/>
    <property type="match status" value="1"/>
</dbReference>